<keyword evidence="1" id="KW-0255">Endonuclease</keyword>
<evidence type="ECO:0000313" key="2">
    <source>
        <dbReference type="Proteomes" id="UP000275368"/>
    </source>
</evidence>
<dbReference type="RefSeq" id="WP_183530659.1">
    <property type="nucleotide sequence ID" value="NZ_AP019308.1"/>
</dbReference>
<dbReference type="GO" id="GO:0016020">
    <property type="term" value="C:membrane"/>
    <property type="evidence" value="ECO:0007669"/>
    <property type="project" value="GOC"/>
</dbReference>
<dbReference type="KEGG" id="pbk:Back11_37710"/>
<dbReference type="Pfam" id="PF03372">
    <property type="entry name" value="Exo_endo_phos"/>
    <property type="match status" value="1"/>
</dbReference>
<protein>
    <submittedName>
        <fullName evidence="1">Endonuclease</fullName>
    </submittedName>
</protein>
<name>A0A3G9IVE1_9BACL</name>
<keyword evidence="1" id="KW-0540">Nuclease</keyword>
<keyword evidence="1" id="KW-0378">Hydrolase</keyword>
<dbReference type="InterPro" id="IPR005135">
    <property type="entry name" value="Endo/exonuclease/phosphatase"/>
</dbReference>
<keyword evidence="2" id="KW-1185">Reference proteome</keyword>
<organism evidence="1 2">
    <name type="scientific">Paenibacillus baekrokdamisoli</name>
    <dbReference type="NCBI Taxonomy" id="1712516"/>
    <lineage>
        <taxon>Bacteria</taxon>
        <taxon>Bacillati</taxon>
        <taxon>Bacillota</taxon>
        <taxon>Bacilli</taxon>
        <taxon>Bacillales</taxon>
        <taxon>Paenibacillaceae</taxon>
        <taxon>Paenibacillus</taxon>
    </lineage>
</organism>
<dbReference type="PANTHER" id="PTHR14859:SF15">
    <property type="entry name" value="ENDONUCLEASE_EXONUCLEASE_PHOSPHATASE DOMAIN-CONTAINING PROTEIN"/>
    <property type="match status" value="1"/>
</dbReference>
<proteinExistence type="predicted"/>
<dbReference type="InterPro" id="IPR051916">
    <property type="entry name" value="GPI-anchor_lipid_remodeler"/>
</dbReference>
<reference evidence="1 2" key="1">
    <citation type="submission" date="2018-11" db="EMBL/GenBank/DDBJ databases">
        <title>Complete genome sequence of Paenibacillus baekrokdamisoli strain KCTC 33723.</title>
        <authorList>
            <person name="Kang S.W."/>
            <person name="Lee K.C."/>
            <person name="Kim K.K."/>
            <person name="Kim J.S."/>
            <person name="Kim D.S."/>
            <person name="Ko S.H."/>
            <person name="Yang S.H."/>
            <person name="Lee J.S."/>
        </authorList>
    </citation>
    <scope>NUCLEOTIDE SEQUENCE [LARGE SCALE GENOMIC DNA]</scope>
    <source>
        <strain evidence="1 2">KCTC 33723</strain>
    </source>
</reference>
<gene>
    <name evidence="1" type="ORF">Back11_37710</name>
</gene>
<dbReference type="GO" id="GO:0006506">
    <property type="term" value="P:GPI anchor biosynthetic process"/>
    <property type="evidence" value="ECO:0007669"/>
    <property type="project" value="TreeGrafter"/>
</dbReference>
<dbReference type="GO" id="GO:0004519">
    <property type="term" value="F:endonuclease activity"/>
    <property type="evidence" value="ECO:0007669"/>
    <property type="project" value="UniProtKB-KW"/>
</dbReference>
<accession>A0A3G9IVE1</accession>
<dbReference type="AlphaFoldDB" id="A0A3G9IVE1"/>
<evidence type="ECO:0000313" key="1">
    <source>
        <dbReference type="EMBL" id="BBH22426.1"/>
    </source>
</evidence>
<dbReference type="SUPFAM" id="SSF56219">
    <property type="entry name" value="DNase I-like"/>
    <property type="match status" value="1"/>
</dbReference>
<sequence>MAMNSEPLRGAAPVLKVMTYNIHGGVGTDDALDLYRIASVIKGEEPDFVLLQEVDMNMNRSGKVDQTASLANLTRMSNYVFGRAIYHDGGEYGNAILSKYPLHVLRNLPLPGNEPRAALFVDADITEIYGTRKSITLIVTHLDWDNEQSRTESVSRIETYCASLPRKPAMLCGDLNDTPTSATLTAFQKDWMLESLGQTLLTEPSQLPIHQIDYILYRESNNWTMNAIYVVDNFEASDHKPLVSYMQLSD</sequence>
<dbReference type="EMBL" id="AP019308">
    <property type="protein sequence ID" value="BBH22426.1"/>
    <property type="molecule type" value="Genomic_DNA"/>
</dbReference>
<dbReference type="Gene3D" id="3.60.10.10">
    <property type="entry name" value="Endonuclease/exonuclease/phosphatase"/>
    <property type="match status" value="1"/>
</dbReference>
<dbReference type="InterPro" id="IPR036691">
    <property type="entry name" value="Endo/exonu/phosph_ase_sf"/>
</dbReference>
<dbReference type="PANTHER" id="PTHR14859">
    <property type="entry name" value="CALCOFLUOR WHITE HYPERSENSITIVE PROTEIN PRECURSOR"/>
    <property type="match status" value="1"/>
</dbReference>
<dbReference type="Proteomes" id="UP000275368">
    <property type="component" value="Chromosome"/>
</dbReference>